<dbReference type="EMBL" id="JYDL01000042">
    <property type="protein sequence ID" value="KRX21083.1"/>
    <property type="molecule type" value="Genomic_DNA"/>
</dbReference>
<comment type="caution">
    <text evidence="2">The sequence shown here is derived from an EMBL/GenBank/DDBJ whole genome shotgun (WGS) entry which is preliminary data.</text>
</comment>
<name>A0A0V0S2V3_9BILA</name>
<evidence type="ECO:0000256" key="1">
    <source>
        <dbReference type="SAM" id="Phobius"/>
    </source>
</evidence>
<feature type="transmembrane region" description="Helical" evidence="1">
    <location>
        <begin position="17"/>
        <end position="35"/>
    </location>
</feature>
<reference evidence="2 3" key="1">
    <citation type="submission" date="2015-01" db="EMBL/GenBank/DDBJ databases">
        <title>Evolution of Trichinella species and genotypes.</title>
        <authorList>
            <person name="Korhonen P.K."/>
            <person name="Edoardo P."/>
            <person name="Giuseppe L.R."/>
            <person name="Gasser R.B."/>
        </authorList>
    </citation>
    <scope>NUCLEOTIDE SEQUENCE [LARGE SCALE GENOMIC DNA]</scope>
    <source>
        <strain evidence="2">ISS37</strain>
    </source>
</reference>
<keyword evidence="1" id="KW-0812">Transmembrane</keyword>
<organism evidence="2 3">
    <name type="scientific">Trichinella nelsoni</name>
    <dbReference type="NCBI Taxonomy" id="6336"/>
    <lineage>
        <taxon>Eukaryota</taxon>
        <taxon>Metazoa</taxon>
        <taxon>Ecdysozoa</taxon>
        <taxon>Nematoda</taxon>
        <taxon>Enoplea</taxon>
        <taxon>Dorylaimia</taxon>
        <taxon>Trichinellida</taxon>
        <taxon>Trichinellidae</taxon>
        <taxon>Trichinella</taxon>
    </lineage>
</organism>
<keyword evidence="1" id="KW-0472">Membrane</keyword>
<keyword evidence="3" id="KW-1185">Reference proteome</keyword>
<evidence type="ECO:0000313" key="2">
    <source>
        <dbReference type="EMBL" id="KRX21083.1"/>
    </source>
</evidence>
<sequence>MYHAILLRNCHVGQEKFLQLFVIMLGFQLFQLFYLTPNWRSAFEMGPVVHNDSREMKTASKQSQSLDGIKNMLKFTQCQAIFGAQ</sequence>
<accession>A0A0V0S2V3</accession>
<dbReference type="AlphaFoldDB" id="A0A0V0S2V3"/>
<protein>
    <submittedName>
        <fullName evidence="2">Uncharacterized protein</fullName>
    </submittedName>
</protein>
<keyword evidence="1" id="KW-1133">Transmembrane helix</keyword>
<gene>
    <name evidence="2" type="ORF">T07_14435</name>
</gene>
<dbReference type="Proteomes" id="UP000054630">
    <property type="component" value="Unassembled WGS sequence"/>
</dbReference>
<proteinExistence type="predicted"/>
<evidence type="ECO:0000313" key="3">
    <source>
        <dbReference type="Proteomes" id="UP000054630"/>
    </source>
</evidence>